<keyword evidence="2" id="KW-1185">Reference proteome</keyword>
<dbReference type="GO" id="GO:0016491">
    <property type="term" value="F:oxidoreductase activity"/>
    <property type="evidence" value="ECO:0007669"/>
    <property type="project" value="UniProtKB-KW"/>
</dbReference>
<sequence>MFNTLEGYENFVSQLLEKDQNVKVDPMLEWEDAMKDEHLLGEQLTKI</sequence>
<dbReference type="EC" id="1.1.1.-" evidence="1"/>
<gene>
    <name evidence="1" type="ORF">CY0110_14108</name>
</gene>
<dbReference type="EMBL" id="AAXW01000034">
    <property type="protein sequence ID" value="EAZ89936.1"/>
    <property type="molecule type" value="Genomic_DNA"/>
</dbReference>
<comment type="caution">
    <text evidence="1">The sequence shown here is derived from an EMBL/GenBank/DDBJ whole genome shotgun (WGS) entry which is preliminary data.</text>
</comment>
<evidence type="ECO:0000313" key="2">
    <source>
        <dbReference type="Proteomes" id="UP000003781"/>
    </source>
</evidence>
<keyword evidence="1" id="KW-0560">Oxidoreductase</keyword>
<dbReference type="eggNOG" id="ENOG5032IHC">
    <property type="taxonomic scope" value="Bacteria"/>
</dbReference>
<proteinExistence type="predicted"/>
<reference evidence="1 2" key="1">
    <citation type="submission" date="2007-03" db="EMBL/GenBank/DDBJ databases">
        <authorList>
            <person name="Stal L."/>
            <person name="Ferriera S."/>
            <person name="Johnson J."/>
            <person name="Kravitz S."/>
            <person name="Beeson K."/>
            <person name="Sutton G."/>
            <person name="Rogers Y.-H."/>
            <person name="Friedman R."/>
            <person name="Frazier M."/>
            <person name="Venter J.C."/>
        </authorList>
    </citation>
    <scope>NUCLEOTIDE SEQUENCE [LARGE SCALE GENOMIC DNA]</scope>
    <source>
        <strain evidence="1 2">CCY0110</strain>
    </source>
</reference>
<dbReference type="Proteomes" id="UP000003781">
    <property type="component" value="Unassembled WGS sequence"/>
</dbReference>
<protein>
    <submittedName>
        <fullName evidence="1">Short chain dehydrogenase</fullName>
        <ecNumber evidence="1">1.1.1.-</ecNumber>
    </submittedName>
</protein>
<evidence type="ECO:0000313" key="1">
    <source>
        <dbReference type="EMBL" id="EAZ89936.1"/>
    </source>
</evidence>
<name>A3IUF5_9CHRO</name>
<dbReference type="AlphaFoldDB" id="A3IUF5"/>
<organism evidence="1 2">
    <name type="scientific">Crocosphaera chwakensis CCY0110</name>
    <dbReference type="NCBI Taxonomy" id="391612"/>
    <lineage>
        <taxon>Bacteria</taxon>
        <taxon>Bacillati</taxon>
        <taxon>Cyanobacteriota</taxon>
        <taxon>Cyanophyceae</taxon>
        <taxon>Oscillatoriophycideae</taxon>
        <taxon>Chroococcales</taxon>
        <taxon>Aphanothecaceae</taxon>
        <taxon>Crocosphaera</taxon>
        <taxon>Crocosphaera chwakensis</taxon>
    </lineage>
</organism>
<accession>A3IUF5</accession>